<evidence type="ECO:0000313" key="1">
    <source>
        <dbReference type="EMBL" id="KAK4174534.1"/>
    </source>
</evidence>
<dbReference type="Proteomes" id="UP001302321">
    <property type="component" value="Unassembled WGS sequence"/>
</dbReference>
<proteinExistence type="predicted"/>
<reference evidence="1" key="1">
    <citation type="journal article" date="2023" name="Mol. Phylogenet. Evol.">
        <title>Genome-scale phylogeny and comparative genomics of the fungal order Sordariales.</title>
        <authorList>
            <person name="Hensen N."/>
            <person name="Bonometti L."/>
            <person name="Westerberg I."/>
            <person name="Brannstrom I.O."/>
            <person name="Guillou S."/>
            <person name="Cros-Aarteil S."/>
            <person name="Calhoun S."/>
            <person name="Haridas S."/>
            <person name="Kuo A."/>
            <person name="Mondo S."/>
            <person name="Pangilinan J."/>
            <person name="Riley R."/>
            <person name="LaButti K."/>
            <person name="Andreopoulos B."/>
            <person name="Lipzen A."/>
            <person name="Chen C."/>
            <person name="Yan M."/>
            <person name="Daum C."/>
            <person name="Ng V."/>
            <person name="Clum A."/>
            <person name="Steindorff A."/>
            <person name="Ohm R.A."/>
            <person name="Martin F."/>
            <person name="Silar P."/>
            <person name="Natvig D.O."/>
            <person name="Lalanne C."/>
            <person name="Gautier V."/>
            <person name="Ament-Velasquez S.L."/>
            <person name="Kruys A."/>
            <person name="Hutchinson M.I."/>
            <person name="Powell A.J."/>
            <person name="Barry K."/>
            <person name="Miller A.N."/>
            <person name="Grigoriev I.V."/>
            <person name="Debuchy R."/>
            <person name="Gladieux P."/>
            <person name="Hiltunen Thoren M."/>
            <person name="Johannesson H."/>
        </authorList>
    </citation>
    <scope>NUCLEOTIDE SEQUENCE</scope>
    <source>
        <strain evidence="1">CBS 892.96</strain>
    </source>
</reference>
<accession>A0AAN7A5Y6</accession>
<name>A0AAN7A5Y6_9PEZI</name>
<comment type="caution">
    <text evidence="1">The sequence shown here is derived from an EMBL/GenBank/DDBJ whole genome shotgun (WGS) entry which is preliminary data.</text>
</comment>
<sequence>MLLGRRYARLCVFQHQPLQLVFAADDQVDDALADENASEGHFLQKRHQVGVLKRGQMDMTMGTSQPVVAIFQPKQQPSLGLIGHPKPAHPDGQLLELGQVLKEELVHATYRVGIALHLGDHFVGVAIVHVGDNENNLKEFELGEIVLPRLRLEYGHPARVPIFEHRLSRRDALIFGYFVKGVAPEPADGEVGLTLPHVTPAQL</sequence>
<dbReference type="AlphaFoldDB" id="A0AAN7A5Y6"/>
<organism evidence="1 2">
    <name type="scientific">Triangularia setosa</name>
    <dbReference type="NCBI Taxonomy" id="2587417"/>
    <lineage>
        <taxon>Eukaryota</taxon>
        <taxon>Fungi</taxon>
        <taxon>Dikarya</taxon>
        <taxon>Ascomycota</taxon>
        <taxon>Pezizomycotina</taxon>
        <taxon>Sordariomycetes</taxon>
        <taxon>Sordariomycetidae</taxon>
        <taxon>Sordariales</taxon>
        <taxon>Podosporaceae</taxon>
        <taxon>Triangularia</taxon>
    </lineage>
</organism>
<reference evidence="1" key="2">
    <citation type="submission" date="2023-05" db="EMBL/GenBank/DDBJ databases">
        <authorList>
            <consortium name="Lawrence Berkeley National Laboratory"/>
            <person name="Steindorff A."/>
            <person name="Hensen N."/>
            <person name="Bonometti L."/>
            <person name="Westerberg I."/>
            <person name="Brannstrom I.O."/>
            <person name="Guillou S."/>
            <person name="Cros-Aarteil S."/>
            <person name="Calhoun S."/>
            <person name="Haridas S."/>
            <person name="Kuo A."/>
            <person name="Mondo S."/>
            <person name="Pangilinan J."/>
            <person name="Riley R."/>
            <person name="Labutti K."/>
            <person name="Andreopoulos B."/>
            <person name="Lipzen A."/>
            <person name="Chen C."/>
            <person name="Yanf M."/>
            <person name="Daum C."/>
            <person name="Ng V."/>
            <person name="Clum A."/>
            <person name="Ohm R."/>
            <person name="Martin F."/>
            <person name="Silar P."/>
            <person name="Natvig D."/>
            <person name="Lalanne C."/>
            <person name="Gautier V."/>
            <person name="Ament-Velasquez S.L."/>
            <person name="Kruys A."/>
            <person name="Hutchinson M.I."/>
            <person name="Powell A.J."/>
            <person name="Barry K."/>
            <person name="Miller A.N."/>
            <person name="Grigoriev I.V."/>
            <person name="Debuchy R."/>
            <person name="Gladieux P."/>
            <person name="Thoren M.H."/>
            <person name="Johannesson H."/>
        </authorList>
    </citation>
    <scope>NUCLEOTIDE SEQUENCE</scope>
    <source>
        <strain evidence="1">CBS 892.96</strain>
    </source>
</reference>
<gene>
    <name evidence="1" type="ORF">QBC36DRAFT_192116</name>
</gene>
<dbReference type="EMBL" id="MU866277">
    <property type="protein sequence ID" value="KAK4174534.1"/>
    <property type="molecule type" value="Genomic_DNA"/>
</dbReference>
<evidence type="ECO:0000313" key="2">
    <source>
        <dbReference type="Proteomes" id="UP001302321"/>
    </source>
</evidence>
<protein>
    <submittedName>
        <fullName evidence="1">Uncharacterized protein</fullName>
    </submittedName>
</protein>
<keyword evidence="2" id="KW-1185">Reference proteome</keyword>